<comment type="similarity">
    <text evidence="2">Belongs to the peptidase C19 family.</text>
</comment>
<sequence>MTTTLSTKQLDAIQNIIFEKLVEHSKGIKIIVPCQLYLIERFVAQCRLLEKIRYCDYELAYILYTLSKRYLKHFEGKIKAASDEVYSAVMSVLEDRSQQVELIQKGLHVESSDDLFDRFKALKESTSTSTKGSSTNGYQEQVSPAELQQLLKSSKVLLIDYRPRKDYVHNHIKHPNVVNIEPSLVENLPAEATSQDLEAKLKHTMSHQQFKMFEERQKFDFVVMYDFKFGVLGNNRFMEILKDIEQPLANPFKRLIDLLTVKNPLISSQLKLRPIYLSGGVKNWFEIFGSDALEDSRNSSSAAEMNGLVYPKSFDDYLSSARRASPSESKEAEIKSRPRANVENTLPKSSFMGVQPYNPSSSSTVTLTPKPTQPISSKPQQKHLSNLLDDFTTGLVNLGNSCYMNCMIQCLAATPQLTSFFFPSITTNGSYKQHININNKLGTQGILTTAFVELLLNMLNNNGKVFSPSKFKKIAGECSPGKQFASCSQQDCTEFVTFLLDGLHEDLNQRPVLDPQEKKRISELTPEQEKNRELIPVRLASTIEWERYLKLNFSIIVDNFQGQYLSQLRCLECGTTSTTYNAFSILSLPIPEKLNHASKVTLQDCLEEFTKIELLDEGNKWHCSSCKKFTRSTKKIAITRLPQVLLVNFKRFKVNPSGQIRKLETFVTYPVTETLDLTQYWTKPGTTMNDSGPPKMTLEEETTILESFPVRNQEPPFKYKIFGVANHFGTLSTGHYTAYVYKGGQKRWCYFDDSKVTTNVAPSQVMNKNAFCVFFQRV</sequence>
<proteinExistence type="inferred from homology"/>
<dbReference type="InterPro" id="IPR001763">
    <property type="entry name" value="Rhodanese-like_dom"/>
</dbReference>
<evidence type="ECO:0000313" key="11">
    <source>
        <dbReference type="Proteomes" id="UP000669133"/>
    </source>
</evidence>
<evidence type="ECO:0000256" key="7">
    <source>
        <dbReference type="ARBA" id="ARBA00022807"/>
    </source>
</evidence>
<evidence type="ECO:0000259" key="9">
    <source>
        <dbReference type="PROSITE" id="PS50235"/>
    </source>
</evidence>
<dbReference type="Gene3D" id="3.40.250.10">
    <property type="entry name" value="Rhodanese-like domain"/>
    <property type="match status" value="1"/>
</dbReference>
<keyword evidence="4" id="KW-0645">Protease</keyword>
<dbReference type="InterPro" id="IPR001394">
    <property type="entry name" value="Peptidase_C19_UCH"/>
</dbReference>
<dbReference type="GeneID" id="93652398"/>
<dbReference type="InterPro" id="IPR036873">
    <property type="entry name" value="Rhodanese-like_dom_sf"/>
</dbReference>
<comment type="caution">
    <text evidence="10">The sequence shown here is derived from an EMBL/GenBank/DDBJ whole genome shotgun (WGS) entry which is preliminary data.</text>
</comment>
<evidence type="ECO:0000256" key="8">
    <source>
        <dbReference type="SAM" id="MobiDB-lite"/>
    </source>
</evidence>
<evidence type="ECO:0000256" key="4">
    <source>
        <dbReference type="ARBA" id="ARBA00022670"/>
    </source>
</evidence>
<evidence type="ECO:0000256" key="2">
    <source>
        <dbReference type="ARBA" id="ARBA00009085"/>
    </source>
</evidence>
<dbReference type="SUPFAM" id="SSF54001">
    <property type="entry name" value="Cysteine proteinases"/>
    <property type="match status" value="1"/>
</dbReference>
<dbReference type="SUPFAM" id="SSF52821">
    <property type="entry name" value="Rhodanese/Cell cycle control phosphatase"/>
    <property type="match status" value="1"/>
</dbReference>
<accession>A0A8H7ZE09</accession>
<dbReference type="EC" id="3.4.19.12" evidence="3"/>
<evidence type="ECO:0000256" key="1">
    <source>
        <dbReference type="ARBA" id="ARBA00000707"/>
    </source>
</evidence>
<gene>
    <name evidence="10" type="ORF">I9W82_003769</name>
</gene>
<dbReference type="GO" id="GO:0016579">
    <property type="term" value="P:protein deubiquitination"/>
    <property type="evidence" value="ECO:0007669"/>
    <property type="project" value="InterPro"/>
</dbReference>
<evidence type="ECO:0000256" key="3">
    <source>
        <dbReference type="ARBA" id="ARBA00012759"/>
    </source>
</evidence>
<dbReference type="Pfam" id="PF00443">
    <property type="entry name" value="UCH"/>
    <property type="match status" value="1"/>
</dbReference>
<dbReference type="RefSeq" id="XP_067547357.1">
    <property type="nucleotide sequence ID" value="XM_067692768.1"/>
</dbReference>
<dbReference type="InterPro" id="IPR028889">
    <property type="entry name" value="USP"/>
</dbReference>
<keyword evidence="11" id="KW-1185">Reference proteome</keyword>
<reference evidence="10 11" key="1">
    <citation type="submission" date="2020-12" db="EMBL/GenBank/DDBJ databases">
        <title>Effect of drift, selection, and recombination on the evolution of hybrid genomes in Candida yeast pathogens.</title>
        <authorList>
            <person name="Mixao V."/>
            <person name="Ksiezopolska E."/>
            <person name="Saus E."/>
            <person name="Boekhout T."/>
            <person name="Gacser A."/>
            <person name="Gabaldon T."/>
        </authorList>
    </citation>
    <scope>NUCLEOTIDE SEQUENCE [LARGE SCALE GENOMIC DNA]</scope>
    <source>
        <strain evidence="10 11">BP57</strain>
    </source>
</reference>
<feature type="region of interest" description="Disordered" evidence="8">
    <location>
        <begin position="322"/>
        <end position="380"/>
    </location>
</feature>
<evidence type="ECO:0000256" key="5">
    <source>
        <dbReference type="ARBA" id="ARBA00022786"/>
    </source>
</evidence>
<dbReference type="OrthoDB" id="292964at2759"/>
<dbReference type="SMART" id="SM00450">
    <property type="entry name" value="RHOD"/>
    <property type="match status" value="1"/>
</dbReference>
<dbReference type="InterPro" id="IPR050185">
    <property type="entry name" value="Ub_carboxyl-term_hydrolase"/>
</dbReference>
<organism evidence="10 11">
    <name type="scientific">Candida metapsilosis</name>
    <dbReference type="NCBI Taxonomy" id="273372"/>
    <lineage>
        <taxon>Eukaryota</taxon>
        <taxon>Fungi</taxon>
        <taxon>Dikarya</taxon>
        <taxon>Ascomycota</taxon>
        <taxon>Saccharomycotina</taxon>
        <taxon>Pichiomycetes</taxon>
        <taxon>Debaryomycetaceae</taxon>
        <taxon>Candida/Lodderomyces clade</taxon>
        <taxon>Candida</taxon>
    </lineage>
</organism>
<dbReference type="GO" id="GO:0006508">
    <property type="term" value="P:proteolysis"/>
    <property type="evidence" value="ECO:0007669"/>
    <property type="project" value="UniProtKB-KW"/>
</dbReference>
<evidence type="ECO:0000313" key="10">
    <source>
        <dbReference type="EMBL" id="KAG5418241.1"/>
    </source>
</evidence>
<keyword evidence="5" id="KW-0833">Ubl conjugation pathway</keyword>
<evidence type="ECO:0000256" key="6">
    <source>
        <dbReference type="ARBA" id="ARBA00022801"/>
    </source>
</evidence>
<dbReference type="Proteomes" id="UP000669133">
    <property type="component" value="Unassembled WGS sequence"/>
</dbReference>
<protein>
    <recommendedName>
        <fullName evidence="3">ubiquitinyl hydrolase 1</fullName>
        <ecNumber evidence="3">3.4.19.12</ecNumber>
    </recommendedName>
</protein>
<dbReference type="InterPro" id="IPR018200">
    <property type="entry name" value="USP_CS"/>
</dbReference>
<dbReference type="Pfam" id="PF00581">
    <property type="entry name" value="Rhodanese"/>
    <property type="match status" value="1"/>
</dbReference>
<keyword evidence="6" id="KW-0378">Hydrolase</keyword>
<keyword evidence="7" id="KW-0788">Thiol protease</keyword>
<comment type="catalytic activity">
    <reaction evidence="1">
        <text>Thiol-dependent hydrolysis of ester, thioester, amide, peptide and isopeptide bonds formed by the C-terminal Gly of ubiquitin (a 76-residue protein attached to proteins as an intracellular targeting signal).</text>
        <dbReference type="EC" id="3.4.19.12"/>
    </reaction>
</comment>
<dbReference type="PROSITE" id="PS00972">
    <property type="entry name" value="USP_1"/>
    <property type="match status" value="1"/>
</dbReference>
<dbReference type="EMBL" id="JAEOAQ010000005">
    <property type="protein sequence ID" value="KAG5418241.1"/>
    <property type="molecule type" value="Genomic_DNA"/>
</dbReference>
<name>A0A8H7ZE09_9ASCO</name>
<dbReference type="GO" id="GO:0004843">
    <property type="term" value="F:cysteine-type deubiquitinase activity"/>
    <property type="evidence" value="ECO:0007669"/>
    <property type="project" value="UniProtKB-EC"/>
</dbReference>
<dbReference type="PANTHER" id="PTHR21646:SF95">
    <property type="entry name" value="UBIQUITIN CARBOXYL-TERMINAL HYDROLASE 4-RELATED"/>
    <property type="match status" value="1"/>
</dbReference>
<dbReference type="PANTHER" id="PTHR21646">
    <property type="entry name" value="UBIQUITIN CARBOXYL-TERMINAL HYDROLASE"/>
    <property type="match status" value="1"/>
</dbReference>
<dbReference type="PROSITE" id="PS50235">
    <property type="entry name" value="USP_3"/>
    <property type="match status" value="1"/>
</dbReference>
<dbReference type="CDD" id="cd02674">
    <property type="entry name" value="Peptidase_C19R"/>
    <property type="match status" value="1"/>
</dbReference>
<dbReference type="AlphaFoldDB" id="A0A8H7ZE09"/>
<dbReference type="InterPro" id="IPR038765">
    <property type="entry name" value="Papain-like_cys_pep_sf"/>
</dbReference>
<feature type="domain" description="USP" evidence="9">
    <location>
        <begin position="393"/>
        <end position="778"/>
    </location>
</feature>
<feature type="compositionally biased region" description="Polar residues" evidence="8">
    <location>
        <begin position="357"/>
        <end position="380"/>
    </location>
</feature>
<dbReference type="Gene3D" id="3.90.70.10">
    <property type="entry name" value="Cysteine proteinases"/>
    <property type="match status" value="1"/>
</dbReference>